<comment type="caution">
    <text evidence="4">The sequence shown here is derived from an EMBL/GenBank/DDBJ whole genome shotgun (WGS) entry which is preliminary data.</text>
</comment>
<evidence type="ECO:0000313" key="4">
    <source>
        <dbReference type="EMBL" id="RCH97575.1"/>
    </source>
</evidence>
<evidence type="ECO:0000256" key="1">
    <source>
        <dbReference type="RuleBase" id="RU368012"/>
    </source>
</evidence>
<dbReference type="Pfam" id="PF01728">
    <property type="entry name" value="FtsJ"/>
    <property type="match status" value="1"/>
</dbReference>
<comment type="catalytic activity">
    <reaction evidence="1">
        <text>a 5'-end (N(7)-methyl 5'-triphosphoguanosine)-ribonucleoside in mRNA + S-adenosyl-L-methionine = a 5'-end (N(7)-methyl 5'-triphosphoguanosine)-(2'-O-methyl-ribonucleoside) in mRNA + S-adenosyl-L-homocysteine + H(+)</text>
        <dbReference type="Rhea" id="RHEA:67020"/>
        <dbReference type="Rhea" id="RHEA-COMP:17167"/>
        <dbReference type="Rhea" id="RHEA-COMP:17168"/>
        <dbReference type="ChEBI" id="CHEBI:15378"/>
        <dbReference type="ChEBI" id="CHEBI:57856"/>
        <dbReference type="ChEBI" id="CHEBI:59789"/>
        <dbReference type="ChEBI" id="CHEBI:156461"/>
        <dbReference type="ChEBI" id="CHEBI:167609"/>
        <dbReference type="EC" id="2.1.1.57"/>
    </reaction>
</comment>
<reference evidence="4 5" key="1">
    <citation type="journal article" date="2018" name="G3 (Bethesda)">
        <title>Phylogenetic and Phylogenomic Definition of Rhizopus Species.</title>
        <authorList>
            <person name="Gryganskyi A.P."/>
            <person name="Golan J."/>
            <person name="Dolatabadi S."/>
            <person name="Mondo S."/>
            <person name="Robb S."/>
            <person name="Idnurm A."/>
            <person name="Muszewska A."/>
            <person name="Steczkiewicz K."/>
            <person name="Masonjones S."/>
            <person name="Liao H.L."/>
            <person name="Gajdeczka M.T."/>
            <person name="Anike F."/>
            <person name="Vuek A."/>
            <person name="Anishchenko I.M."/>
            <person name="Voigt K."/>
            <person name="de Hoog G.S."/>
            <person name="Smith M.E."/>
            <person name="Heitman J."/>
            <person name="Vilgalys R."/>
            <person name="Stajich J.E."/>
        </authorList>
    </citation>
    <scope>NUCLEOTIDE SEQUENCE [LARGE SCALE GENOMIC DNA]</scope>
    <source>
        <strain evidence="4 5">LSU 92-RS-03</strain>
    </source>
</reference>
<dbReference type="EMBL" id="PJQM01002167">
    <property type="protein sequence ID" value="RCH97575.1"/>
    <property type="molecule type" value="Genomic_DNA"/>
</dbReference>
<dbReference type="OrthoDB" id="10251234at2759"/>
<dbReference type="EC" id="2.1.1.57" evidence="1"/>
<dbReference type="GO" id="GO:0003676">
    <property type="term" value="F:nucleic acid binding"/>
    <property type="evidence" value="ECO:0007669"/>
    <property type="project" value="UniProtKB-UniRule"/>
</dbReference>
<keyword evidence="5" id="KW-1185">Reference proteome</keyword>
<keyword evidence="1" id="KW-0507">mRNA processing</keyword>
<keyword evidence="1 4" id="KW-0808">Transferase</keyword>
<dbReference type="STRING" id="4846.A0A367K5Y6"/>
<gene>
    <name evidence="4" type="primary">FTSJD2_2</name>
    <name evidence="4" type="ORF">CU098_006946</name>
</gene>
<dbReference type="GO" id="GO:0016556">
    <property type="term" value="P:mRNA modification"/>
    <property type="evidence" value="ECO:0007669"/>
    <property type="project" value="UniProtKB-UniRule"/>
</dbReference>
<comment type="subcellular location">
    <subcellularLocation>
        <location evidence="1">Nucleus</location>
    </subcellularLocation>
</comment>
<keyword evidence="1 4" id="KW-0489">Methyltransferase</keyword>
<dbReference type="Gene3D" id="3.40.50.12760">
    <property type="match status" value="1"/>
</dbReference>
<keyword evidence="1" id="KW-0506">mRNA capping</keyword>
<accession>A0A367K5Y6</accession>
<keyword evidence="1" id="KW-0539">Nucleus</keyword>
<dbReference type="InterPro" id="IPR002877">
    <property type="entry name" value="RNA_MeTrfase_FtsJ_dom"/>
</dbReference>
<dbReference type="GO" id="GO:0005634">
    <property type="term" value="C:nucleus"/>
    <property type="evidence" value="ECO:0007669"/>
    <property type="project" value="UniProtKB-SubCell"/>
</dbReference>
<dbReference type="GO" id="GO:0032259">
    <property type="term" value="P:methylation"/>
    <property type="evidence" value="ECO:0007669"/>
    <property type="project" value="UniProtKB-KW"/>
</dbReference>
<dbReference type="PANTHER" id="PTHR16121">
    <property type="entry name" value="CAP-SPECIFIC MRNA (NUCLEOSIDE-2'-O-)-METHYLTRANSFERASE 1-RELATED"/>
    <property type="match status" value="1"/>
</dbReference>
<dbReference type="InterPro" id="IPR050851">
    <property type="entry name" value="mRNA_Cap_2O-Ribose_MeTrfase"/>
</dbReference>
<dbReference type="PROSITE" id="PS51613">
    <property type="entry name" value="SAM_MT_RRMJ"/>
    <property type="match status" value="1"/>
</dbReference>
<dbReference type="SUPFAM" id="SSF53335">
    <property type="entry name" value="S-adenosyl-L-methionine-dependent methyltransferases"/>
    <property type="match status" value="1"/>
</dbReference>
<proteinExistence type="predicted"/>
<name>A0A367K5Y6_RHIST</name>
<evidence type="ECO:0000256" key="2">
    <source>
        <dbReference type="SAM" id="MobiDB-lite"/>
    </source>
</evidence>
<evidence type="ECO:0000313" key="5">
    <source>
        <dbReference type="Proteomes" id="UP000253551"/>
    </source>
</evidence>
<dbReference type="InterPro" id="IPR025816">
    <property type="entry name" value="RrmJ-type_MeTrfase"/>
</dbReference>
<dbReference type="GO" id="GO:0005737">
    <property type="term" value="C:cytoplasm"/>
    <property type="evidence" value="ECO:0007669"/>
    <property type="project" value="TreeGrafter"/>
</dbReference>
<protein>
    <recommendedName>
        <fullName evidence="1">Cap-specific mRNA (nucleoside-2'-O-)-methyltransferase 1</fullName>
        <ecNumber evidence="1">2.1.1.57</ecNumber>
    </recommendedName>
    <alternativeName>
        <fullName evidence="1">Cap1 2'O-ribose methyltransferase 1</fullName>
    </alternativeName>
</protein>
<organism evidence="4 5">
    <name type="scientific">Rhizopus stolonifer</name>
    <name type="common">Rhizopus nigricans</name>
    <dbReference type="NCBI Taxonomy" id="4846"/>
    <lineage>
        <taxon>Eukaryota</taxon>
        <taxon>Fungi</taxon>
        <taxon>Fungi incertae sedis</taxon>
        <taxon>Mucoromycota</taxon>
        <taxon>Mucoromycotina</taxon>
        <taxon>Mucoromycetes</taxon>
        <taxon>Mucorales</taxon>
        <taxon>Mucorineae</taxon>
        <taxon>Rhizopodaceae</taxon>
        <taxon>Rhizopus</taxon>
    </lineage>
</organism>
<dbReference type="InterPro" id="IPR029063">
    <property type="entry name" value="SAM-dependent_MTases_sf"/>
</dbReference>
<comment type="function">
    <text evidence="1">S-adenosyl-L-methionine-dependent methyltransferase that mediates RNA cap1 2'-O-ribose methylation to the 5'-cap structure of RNAs. Methylates the ribose of the first nucleotide of a m(7)GpppG-capped mRNA to produce m(7)GpppNmp (cap1).</text>
</comment>
<dbReference type="Proteomes" id="UP000253551">
    <property type="component" value="Unassembled WGS sequence"/>
</dbReference>
<dbReference type="GO" id="GO:0004483">
    <property type="term" value="F:methyltransferase cap1 activity"/>
    <property type="evidence" value="ECO:0007669"/>
    <property type="project" value="UniProtKB-UniRule"/>
</dbReference>
<feature type="domain" description="RrmJ-type SAM-dependent 2'-O-MTase" evidence="3">
    <location>
        <begin position="142"/>
        <end position="352"/>
    </location>
</feature>
<keyword evidence="1" id="KW-0949">S-adenosyl-L-methionine</keyword>
<evidence type="ECO:0000259" key="3">
    <source>
        <dbReference type="PROSITE" id="PS51613"/>
    </source>
</evidence>
<dbReference type="PANTHER" id="PTHR16121:SF0">
    <property type="entry name" value="CAP-SPECIFIC MRNA (NUCLEOSIDE-2'-O-)-METHYLTRANSFERASE 1"/>
    <property type="match status" value="1"/>
</dbReference>
<feature type="region of interest" description="Disordered" evidence="2">
    <location>
        <begin position="1"/>
        <end position="34"/>
    </location>
</feature>
<sequence length="418" mass="47240">MEDLYSDNDPSYRETRVPSGIPPPTLNDVKRKRPENLSSYNPALLRQRNPPVQSPVPVQRTVKPLDLTPRISFLKCPKRLSVEALVSLIRPREASIDYDLFCSKSSVEKLFYLKEKMRRAPRELVAQARSKSNPFERIGNAIFMNRAAVKLAAIDADFGVTAVKGNKPLTFLDICGGPGGFSEYLIWRIYSWGESCFGYGITLKSDRDEMNWHTEKFREDIPQKLTLIHGEDGTGNLYRLENIKQVESVVAQGTDEGVDLAVADGASGFDFSGQEAQQEQLAQKLLLCEIITMLSTLRAGGTFVCKFFDMLTPFTVNLVWLLYQLFDEIAITKPFSSRPANSERYVVCRGLVAAHPTSLIDILSKIAVSMDGEQTQFIPQVILEDDEAFIDYMRMRNLRLISQQIEALEEFDMFVQNP</sequence>
<dbReference type="AlphaFoldDB" id="A0A367K5Y6"/>
<dbReference type="GO" id="GO:0006370">
    <property type="term" value="P:7-methylguanosine mRNA capping"/>
    <property type="evidence" value="ECO:0007669"/>
    <property type="project" value="UniProtKB-UniRule"/>
</dbReference>